<sequence length="259" mass="29678">MPENSNYGPHHAYEVLNPDGRADIILICEHASNYIPPEYDNLGLEKDFLDRHIAWDIGMEQLTRKLSARLNAPAIIATFSRLLIDPNREADHPTLIPRMSDEIIIPGNQNLSAKEIDKRKNHFYHAFHDRTDELVKDSIIAGHVPLICGMHSFTPRMGGFQRPWQAGMLWNRDPRLARALINSLTARGYLVGDNEPYSGRDLFFTMNRHGDDHGVPHVTVEIRQDEVDSPEGVDKWTDILTEDLDIIARNKQIKTIKRY</sequence>
<dbReference type="Gene3D" id="3.40.630.40">
    <property type="entry name" value="Zn-dependent exopeptidases"/>
    <property type="match status" value="1"/>
</dbReference>
<dbReference type="AlphaFoldDB" id="A0A3B0S0L7"/>
<proteinExistence type="predicted"/>
<organism evidence="1">
    <name type="scientific">hydrothermal vent metagenome</name>
    <dbReference type="NCBI Taxonomy" id="652676"/>
    <lineage>
        <taxon>unclassified sequences</taxon>
        <taxon>metagenomes</taxon>
        <taxon>ecological metagenomes</taxon>
    </lineage>
</organism>
<evidence type="ECO:0000313" key="1">
    <source>
        <dbReference type="EMBL" id="VAV97282.1"/>
    </source>
</evidence>
<name>A0A3B0S0L7_9ZZZZ</name>
<dbReference type="EMBL" id="UOEJ01000086">
    <property type="protein sequence ID" value="VAV97282.1"/>
    <property type="molecule type" value="Genomic_DNA"/>
</dbReference>
<dbReference type="InterPro" id="IPR011227">
    <property type="entry name" value="UCP029730"/>
</dbReference>
<accession>A0A3B0S0L7</accession>
<dbReference type="PIRSF" id="PIRSF029730">
    <property type="entry name" value="UCP029730"/>
    <property type="match status" value="1"/>
</dbReference>
<protein>
    <recommendedName>
        <fullName evidence="2">N-formylglutamate deformylase</fullName>
    </recommendedName>
</protein>
<dbReference type="InterPro" id="IPR007709">
    <property type="entry name" value="N-FG_amidohydro"/>
</dbReference>
<dbReference type="Pfam" id="PF05013">
    <property type="entry name" value="FGase"/>
    <property type="match status" value="1"/>
</dbReference>
<gene>
    <name evidence="1" type="ORF">MNBD_ALPHA01-1119</name>
</gene>
<reference evidence="1" key="1">
    <citation type="submission" date="2018-06" db="EMBL/GenBank/DDBJ databases">
        <authorList>
            <person name="Zhirakovskaya E."/>
        </authorList>
    </citation>
    <scope>NUCLEOTIDE SEQUENCE</scope>
</reference>
<dbReference type="SUPFAM" id="SSF53187">
    <property type="entry name" value="Zn-dependent exopeptidases"/>
    <property type="match status" value="1"/>
</dbReference>
<evidence type="ECO:0008006" key="2">
    <source>
        <dbReference type="Google" id="ProtNLM"/>
    </source>
</evidence>